<sequence>MAGGSGRGGPGGRDARQRRGVAVCAVLAALASIAPTSGVATLATTPLRQDGLAVSADGVVHAVPAGTGATYSPGSRVLAEAAATDPAAAALAAQQRAWLEAGTTCSPDGESPGAFADLVEGALLDLHVLLAPTSPDGTPAAPGALVAGWSSPWRYVWPRDAAFAALALAETGHTDDALAVLSFLAGVQRSDGAFAARYLPTGDGVPDAREDQLDGVGWVLWAADGVLARVREHSPAALASARVAVEPLASAATAHLLAVTDPGDGDVLPPASSDYWELPEQRLTLGTAGAVLTGLEAAARLGDVVGAEVADAAAARAGEVSDAVERAFGPGFRRYGTSGPALDALDASVAFLLPPFNASVDGVEDAWRASLTALARPAGGLAPGAAWRQDGVSWTPQTSLFALTAASAGDVDLATDLLTWLEQHRTASGALPEKVLADGSPAEVAPLAWTAATVVLAACALPAR</sequence>
<keyword evidence="1" id="KW-0812">Transmembrane</keyword>
<dbReference type="InterPro" id="IPR012341">
    <property type="entry name" value="6hp_glycosidase-like_sf"/>
</dbReference>
<organism evidence="2 3">
    <name type="scientific">Miniimonas arenae</name>
    <dbReference type="NCBI Taxonomy" id="676201"/>
    <lineage>
        <taxon>Bacteria</taxon>
        <taxon>Bacillati</taxon>
        <taxon>Actinomycetota</taxon>
        <taxon>Actinomycetes</taxon>
        <taxon>Micrococcales</taxon>
        <taxon>Beutenbergiaceae</taxon>
        <taxon>Miniimonas</taxon>
    </lineage>
</organism>
<reference evidence="2 3" key="1">
    <citation type="submission" date="2019-06" db="EMBL/GenBank/DDBJ databases">
        <title>Draft genome sequence of Miniimonas arenae KCTC 19750T isolated from sea sand.</title>
        <authorList>
            <person name="Park S.-J."/>
        </authorList>
    </citation>
    <scope>NUCLEOTIDE SEQUENCE [LARGE SCALE GENOMIC DNA]</scope>
    <source>
        <strain evidence="2 3">KCTC 19750</strain>
    </source>
</reference>
<dbReference type="PANTHER" id="PTHR31616">
    <property type="entry name" value="TREHALASE"/>
    <property type="match status" value="1"/>
</dbReference>
<dbReference type="EMBL" id="VENP01000052">
    <property type="protein sequence ID" value="TNU73306.1"/>
    <property type="molecule type" value="Genomic_DNA"/>
</dbReference>
<gene>
    <name evidence="2" type="ORF">FH969_11985</name>
</gene>
<evidence type="ECO:0000256" key="1">
    <source>
        <dbReference type="SAM" id="Phobius"/>
    </source>
</evidence>
<keyword evidence="3" id="KW-1185">Reference proteome</keyword>
<keyword evidence="1" id="KW-1133">Transmembrane helix</keyword>
<dbReference type="SUPFAM" id="SSF48208">
    <property type="entry name" value="Six-hairpin glycosidases"/>
    <property type="match status" value="1"/>
</dbReference>
<comment type="caution">
    <text evidence="2">The sequence shown here is derived from an EMBL/GenBank/DDBJ whole genome shotgun (WGS) entry which is preliminary data.</text>
</comment>
<protein>
    <submittedName>
        <fullName evidence="2">Glycoside hydrolase family 15</fullName>
    </submittedName>
</protein>
<dbReference type="GO" id="GO:0005975">
    <property type="term" value="P:carbohydrate metabolic process"/>
    <property type="evidence" value="ECO:0007669"/>
    <property type="project" value="InterPro"/>
</dbReference>
<dbReference type="InterPro" id="IPR008928">
    <property type="entry name" value="6-hairpin_glycosidase_sf"/>
</dbReference>
<evidence type="ECO:0000313" key="3">
    <source>
        <dbReference type="Proteomes" id="UP000313849"/>
    </source>
</evidence>
<keyword evidence="1" id="KW-0472">Membrane</keyword>
<feature type="transmembrane region" description="Helical" evidence="1">
    <location>
        <begin position="21"/>
        <end position="43"/>
    </location>
</feature>
<name>A0A5C5BBQ7_9MICO</name>
<dbReference type="Gene3D" id="1.50.10.10">
    <property type="match status" value="1"/>
</dbReference>
<dbReference type="PANTHER" id="PTHR31616:SF0">
    <property type="entry name" value="GLUCAN 1,4-ALPHA-GLUCOSIDASE"/>
    <property type="match status" value="1"/>
</dbReference>
<keyword evidence="2" id="KW-0378">Hydrolase</keyword>
<dbReference type="AlphaFoldDB" id="A0A5C5BBQ7"/>
<dbReference type="OrthoDB" id="3806982at2"/>
<evidence type="ECO:0000313" key="2">
    <source>
        <dbReference type="EMBL" id="TNU73306.1"/>
    </source>
</evidence>
<accession>A0A5C5BBQ7</accession>
<dbReference type="GO" id="GO:0004553">
    <property type="term" value="F:hydrolase activity, hydrolyzing O-glycosyl compounds"/>
    <property type="evidence" value="ECO:0007669"/>
    <property type="project" value="TreeGrafter"/>
</dbReference>
<dbReference type="Proteomes" id="UP000313849">
    <property type="component" value="Unassembled WGS sequence"/>
</dbReference>
<dbReference type="RefSeq" id="WP_139987391.1">
    <property type="nucleotide sequence ID" value="NZ_VENP01000052.1"/>
</dbReference>
<proteinExistence type="predicted"/>